<dbReference type="OrthoDB" id="9992334at2"/>
<name>A0A7J9UU12_9MICO</name>
<keyword evidence="1" id="KW-1133">Transmembrane helix</keyword>
<dbReference type="Proteomes" id="UP000429644">
    <property type="component" value="Unassembled WGS sequence"/>
</dbReference>
<proteinExistence type="predicted"/>
<evidence type="ECO:0000256" key="1">
    <source>
        <dbReference type="SAM" id="Phobius"/>
    </source>
</evidence>
<reference evidence="2 3" key="1">
    <citation type="submission" date="2019-10" db="EMBL/GenBank/DDBJ databases">
        <title>Georgenia wutianyii sp. nov. and Georgenia yuyongxinii sp. nov. isolated from plateau pika (Ochotona curzoniae) in the Qinghai-Tibet plateau of China.</title>
        <authorList>
            <person name="Tian Z."/>
        </authorList>
    </citation>
    <scope>NUCLEOTIDE SEQUENCE [LARGE SCALE GENOMIC DNA]</scope>
    <source>
        <strain evidence="2 3">JCM 15130</strain>
    </source>
</reference>
<dbReference type="AlphaFoldDB" id="A0A7J9UU12"/>
<protein>
    <submittedName>
        <fullName evidence="2">DUF1622 domain-containing protein</fullName>
    </submittedName>
</protein>
<keyword evidence="1" id="KW-0472">Membrane</keyword>
<organism evidence="2 3">
    <name type="scientific">Georgenia ruanii</name>
    <dbReference type="NCBI Taxonomy" id="348442"/>
    <lineage>
        <taxon>Bacteria</taxon>
        <taxon>Bacillati</taxon>
        <taxon>Actinomycetota</taxon>
        <taxon>Actinomycetes</taxon>
        <taxon>Micrococcales</taxon>
        <taxon>Bogoriellaceae</taxon>
        <taxon>Georgenia</taxon>
    </lineage>
</organism>
<comment type="caution">
    <text evidence="2">The sequence shown here is derived from an EMBL/GenBank/DDBJ whole genome shotgun (WGS) entry which is preliminary data.</text>
</comment>
<evidence type="ECO:0000313" key="3">
    <source>
        <dbReference type="Proteomes" id="UP000429644"/>
    </source>
</evidence>
<evidence type="ECO:0000313" key="2">
    <source>
        <dbReference type="EMBL" id="MPV87813.1"/>
    </source>
</evidence>
<keyword evidence="3" id="KW-1185">Reference proteome</keyword>
<sequence length="84" mass="8268">MSAVLSTLALAAVAAGLVVAAGAVLVVGVRAAIGVLLDFLLAAGLLRLAAEPGWSSLLTTALVVAVRHLITAGLAAGAVWQRRA</sequence>
<accession>A0A7J9UU12</accession>
<feature type="transmembrane region" description="Helical" evidence="1">
    <location>
        <begin position="57"/>
        <end position="80"/>
    </location>
</feature>
<gene>
    <name evidence="2" type="ORF">GB882_03985</name>
</gene>
<keyword evidence="1" id="KW-0812">Transmembrane</keyword>
<dbReference type="EMBL" id="WHPD01000873">
    <property type="protein sequence ID" value="MPV87813.1"/>
    <property type="molecule type" value="Genomic_DNA"/>
</dbReference>